<dbReference type="Pfam" id="PF00533">
    <property type="entry name" value="BRCT"/>
    <property type="match status" value="1"/>
</dbReference>
<evidence type="ECO:0000313" key="4">
    <source>
        <dbReference type="Proteomes" id="UP000008370"/>
    </source>
</evidence>
<accession>K5W3H3</accession>
<dbReference type="STRING" id="650164.K5W3H3"/>
<dbReference type="SMART" id="SM00292">
    <property type="entry name" value="BRCT"/>
    <property type="match status" value="1"/>
</dbReference>
<feature type="region of interest" description="Disordered" evidence="1">
    <location>
        <begin position="75"/>
        <end position="119"/>
    </location>
</feature>
<feature type="compositionally biased region" description="Low complexity" evidence="1">
    <location>
        <begin position="101"/>
        <end position="112"/>
    </location>
</feature>
<sequence>MAEADEPAKEDEATVVATPMEDLNPFASGLSGTSSMLVDASRTVDTVALQQAEVAKAAYGGGSLRASKAFRSLTPFTVESPQTTPRRVPASEGKGKGRAVSSTFPSSSAQTSRTAPMIRGTGVGAHVARPQRSAALASPSTSSSPAGAVGSNTGTPTSANGAPQSSGILKGCVVFVDVKSEEGLDVSSLFTEMLQQLGAKILARVGQSCTHIVYKNGLASTSNRWRALNDPKPLVVGIAWVVACAERKEHVDEQKYLISMADENIAGTNKSGHLNRPKHCLPRGIQAGAVRMKWHLPRLPRVLALTIRSNTFHRWNESDVDRALCLTRFHDRRVVVQSSM</sequence>
<feature type="region of interest" description="Disordered" evidence="1">
    <location>
        <begin position="131"/>
        <end position="163"/>
    </location>
</feature>
<organism evidence="3 4">
    <name type="scientific">Phanerochaete carnosa (strain HHB-10118-sp)</name>
    <name type="common">White-rot fungus</name>
    <name type="synonym">Peniophora carnosa</name>
    <dbReference type="NCBI Taxonomy" id="650164"/>
    <lineage>
        <taxon>Eukaryota</taxon>
        <taxon>Fungi</taxon>
        <taxon>Dikarya</taxon>
        <taxon>Basidiomycota</taxon>
        <taxon>Agaricomycotina</taxon>
        <taxon>Agaricomycetes</taxon>
        <taxon>Polyporales</taxon>
        <taxon>Phanerochaetaceae</taxon>
        <taxon>Phanerochaete</taxon>
    </lineage>
</organism>
<evidence type="ECO:0000259" key="2">
    <source>
        <dbReference type="PROSITE" id="PS50172"/>
    </source>
</evidence>
<dbReference type="PROSITE" id="PS50172">
    <property type="entry name" value="BRCT"/>
    <property type="match status" value="1"/>
</dbReference>
<feature type="compositionally biased region" description="Low complexity" evidence="1">
    <location>
        <begin position="133"/>
        <end position="151"/>
    </location>
</feature>
<feature type="compositionally biased region" description="Polar residues" evidence="1">
    <location>
        <begin position="152"/>
        <end position="163"/>
    </location>
</feature>
<dbReference type="HOGENOM" id="CLU_816641_0_0_1"/>
<dbReference type="GO" id="GO:0000278">
    <property type="term" value="P:mitotic cell cycle"/>
    <property type="evidence" value="ECO:0007669"/>
    <property type="project" value="TreeGrafter"/>
</dbReference>
<dbReference type="KEGG" id="pco:PHACADRAFT_259878"/>
<dbReference type="PANTHER" id="PTHR14625">
    <property type="entry name" value="MICROCEPHALIN"/>
    <property type="match status" value="1"/>
</dbReference>
<dbReference type="OrthoDB" id="2384350at2759"/>
<name>K5W3H3_PHACS</name>
<feature type="domain" description="BRCT" evidence="2">
    <location>
        <begin position="164"/>
        <end position="258"/>
    </location>
</feature>
<gene>
    <name evidence="3" type="ORF">PHACADRAFT_259878</name>
</gene>
<evidence type="ECO:0000256" key="1">
    <source>
        <dbReference type="SAM" id="MobiDB-lite"/>
    </source>
</evidence>
<dbReference type="InterPro" id="IPR022047">
    <property type="entry name" value="Microcephalin-like"/>
</dbReference>
<dbReference type="Gene3D" id="3.40.50.10190">
    <property type="entry name" value="BRCT domain"/>
    <property type="match status" value="1"/>
</dbReference>
<dbReference type="CDD" id="cd17716">
    <property type="entry name" value="BRCT_microcephalin_rpt1"/>
    <property type="match status" value="1"/>
</dbReference>
<dbReference type="Proteomes" id="UP000008370">
    <property type="component" value="Unassembled WGS sequence"/>
</dbReference>
<dbReference type="GeneID" id="18917557"/>
<dbReference type="SUPFAM" id="SSF52113">
    <property type="entry name" value="BRCT domain"/>
    <property type="match status" value="1"/>
</dbReference>
<feature type="compositionally biased region" description="Polar residues" evidence="1">
    <location>
        <begin position="75"/>
        <end position="85"/>
    </location>
</feature>
<dbReference type="PANTHER" id="PTHR14625:SF3">
    <property type="entry name" value="MICROCEPHALIN"/>
    <property type="match status" value="1"/>
</dbReference>
<reference evidence="3 4" key="1">
    <citation type="journal article" date="2012" name="BMC Genomics">
        <title>Comparative genomics of the white-rot fungi, Phanerochaete carnosa and P. chrysosporium, to elucidate the genetic basis of the distinct wood types they colonize.</title>
        <authorList>
            <person name="Suzuki H."/>
            <person name="MacDonald J."/>
            <person name="Syed K."/>
            <person name="Salamov A."/>
            <person name="Hori C."/>
            <person name="Aerts A."/>
            <person name="Henrissat B."/>
            <person name="Wiebenga A."/>
            <person name="vanKuyk P.A."/>
            <person name="Barry K."/>
            <person name="Lindquist E."/>
            <person name="LaButti K."/>
            <person name="Lapidus A."/>
            <person name="Lucas S."/>
            <person name="Coutinho P."/>
            <person name="Gong Y."/>
            <person name="Samejima M."/>
            <person name="Mahadevan R."/>
            <person name="Abou-Zaid M."/>
            <person name="de Vries R.P."/>
            <person name="Igarashi K."/>
            <person name="Yadav J.S."/>
            <person name="Grigoriev I.V."/>
            <person name="Master E.R."/>
        </authorList>
    </citation>
    <scope>NUCLEOTIDE SEQUENCE [LARGE SCALE GENOMIC DNA]</scope>
    <source>
        <strain evidence="3 4">HHB-10118-sp</strain>
    </source>
</reference>
<proteinExistence type="predicted"/>
<dbReference type="AlphaFoldDB" id="K5W3H3"/>
<dbReference type="InterPro" id="IPR036420">
    <property type="entry name" value="BRCT_dom_sf"/>
</dbReference>
<dbReference type="EMBL" id="JH930474">
    <property type="protein sequence ID" value="EKM53469.1"/>
    <property type="molecule type" value="Genomic_DNA"/>
</dbReference>
<dbReference type="InParanoid" id="K5W3H3"/>
<keyword evidence="4" id="KW-1185">Reference proteome</keyword>
<evidence type="ECO:0000313" key="3">
    <source>
        <dbReference type="EMBL" id="EKM53469.1"/>
    </source>
</evidence>
<dbReference type="InterPro" id="IPR001357">
    <property type="entry name" value="BRCT_dom"/>
</dbReference>
<protein>
    <recommendedName>
        <fullName evidence="2">BRCT domain-containing protein</fullName>
    </recommendedName>
</protein>
<dbReference type="RefSeq" id="XP_007398159.1">
    <property type="nucleotide sequence ID" value="XM_007398097.1"/>
</dbReference>